<keyword evidence="4 6" id="KW-0472">Membrane</keyword>
<feature type="region of interest" description="Disordered" evidence="5">
    <location>
        <begin position="74"/>
        <end position="149"/>
    </location>
</feature>
<evidence type="ECO:0000313" key="8">
    <source>
        <dbReference type="Proteomes" id="UP000199213"/>
    </source>
</evidence>
<organism evidence="7 8">
    <name type="scientific">Actinopolyspora mzabensis</name>
    <dbReference type="NCBI Taxonomy" id="995066"/>
    <lineage>
        <taxon>Bacteria</taxon>
        <taxon>Bacillati</taxon>
        <taxon>Actinomycetota</taxon>
        <taxon>Actinomycetes</taxon>
        <taxon>Actinopolysporales</taxon>
        <taxon>Actinopolysporaceae</taxon>
        <taxon>Actinopolyspora</taxon>
    </lineage>
</organism>
<accession>A0A1G8VZS5</accession>
<feature type="compositionally biased region" description="Basic and acidic residues" evidence="5">
    <location>
        <begin position="123"/>
        <end position="134"/>
    </location>
</feature>
<dbReference type="GO" id="GO:0016020">
    <property type="term" value="C:membrane"/>
    <property type="evidence" value="ECO:0007669"/>
    <property type="project" value="UniProtKB-SubCell"/>
</dbReference>
<feature type="compositionally biased region" description="Low complexity" evidence="5">
    <location>
        <begin position="85"/>
        <end position="99"/>
    </location>
</feature>
<keyword evidence="2 6" id="KW-0812">Transmembrane</keyword>
<evidence type="ECO:0000256" key="4">
    <source>
        <dbReference type="ARBA" id="ARBA00023136"/>
    </source>
</evidence>
<keyword evidence="8" id="KW-1185">Reference proteome</keyword>
<feature type="transmembrane region" description="Helical" evidence="6">
    <location>
        <begin position="38"/>
        <end position="57"/>
    </location>
</feature>
<dbReference type="PANTHER" id="PTHR30168">
    <property type="entry name" value="PUTATIVE MEMBRANE PROTEIN YPFJ"/>
    <property type="match status" value="1"/>
</dbReference>
<name>A0A1G8VZS5_ACTMZ</name>
<sequence>MTPPQRPQPPHDPDVPASSSGTDPYRSDSYSASDAGDGVGAVAVLVAVLSGVVLLLLSSAGLLPSYGAGALQHGNERHEEGELETVPVVPSPGTTTAPTSDGYPAPEHALEESGKPHGPTDIGRPEGDTTELRPRPVTSLGEHPFNIPGNGAVDTACELPDFDTDTAAQRAFLRSLTPCLMEMWTPALREANLPVETPDVVVTHGEVHSPCGDRGWRRTAMYCGGNHTIYWTARHYSRVEGRETAGPYLGQFAHEFGHAVQGMTGISEAYGRALHEAGGTETSEGLELSRRNELQATCYGGQALAALQHGGVDNDHIMSALRDASNRGDQAGEVRNHGSTEHNRLWAHRGFRTNRITECNTWSAKESEVS</sequence>
<dbReference type="Proteomes" id="UP000199213">
    <property type="component" value="Unassembled WGS sequence"/>
</dbReference>
<evidence type="ECO:0000256" key="1">
    <source>
        <dbReference type="ARBA" id="ARBA00004167"/>
    </source>
</evidence>
<evidence type="ECO:0000256" key="3">
    <source>
        <dbReference type="ARBA" id="ARBA00022989"/>
    </source>
</evidence>
<comment type="subcellular location">
    <subcellularLocation>
        <location evidence="1">Membrane</location>
        <topology evidence="1">Single-pass membrane protein</topology>
    </subcellularLocation>
</comment>
<feature type="region of interest" description="Disordered" evidence="5">
    <location>
        <begin position="1"/>
        <end position="35"/>
    </location>
</feature>
<dbReference type="Pfam" id="PF04228">
    <property type="entry name" value="Zn_peptidase"/>
    <property type="match status" value="1"/>
</dbReference>
<keyword evidence="3 6" id="KW-1133">Transmembrane helix</keyword>
<evidence type="ECO:0000313" key="7">
    <source>
        <dbReference type="EMBL" id="SDJ71604.1"/>
    </source>
</evidence>
<dbReference type="AlphaFoldDB" id="A0A1G8VZS5"/>
<evidence type="ECO:0008006" key="9">
    <source>
        <dbReference type="Google" id="ProtNLM"/>
    </source>
</evidence>
<evidence type="ECO:0000256" key="6">
    <source>
        <dbReference type="SAM" id="Phobius"/>
    </source>
</evidence>
<evidence type="ECO:0000256" key="2">
    <source>
        <dbReference type="ARBA" id="ARBA00022692"/>
    </source>
</evidence>
<dbReference type="InterPro" id="IPR007343">
    <property type="entry name" value="Uncharacterised_pept_Zn_put"/>
</dbReference>
<evidence type="ECO:0000256" key="5">
    <source>
        <dbReference type="SAM" id="MobiDB-lite"/>
    </source>
</evidence>
<dbReference type="EMBL" id="FNFM01000001">
    <property type="protein sequence ID" value="SDJ71604.1"/>
    <property type="molecule type" value="Genomic_DNA"/>
</dbReference>
<reference evidence="8" key="1">
    <citation type="submission" date="2016-10" db="EMBL/GenBank/DDBJ databases">
        <authorList>
            <person name="Varghese N."/>
            <person name="Submissions S."/>
        </authorList>
    </citation>
    <scope>NUCLEOTIDE SEQUENCE [LARGE SCALE GENOMIC DNA]</scope>
    <source>
        <strain evidence="8">DSM 45460</strain>
    </source>
</reference>
<proteinExistence type="predicted"/>
<protein>
    <recommendedName>
        <fullName evidence="9">Neutral zinc metallopeptidase</fullName>
    </recommendedName>
</protein>
<dbReference type="PANTHER" id="PTHR30168:SF0">
    <property type="entry name" value="INNER MEMBRANE PROTEIN"/>
    <property type="match status" value="1"/>
</dbReference>
<gene>
    <name evidence="7" type="ORF">SAMN04487820_101443</name>
</gene>